<keyword evidence="3" id="KW-1185">Reference proteome</keyword>
<proteinExistence type="predicted"/>
<gene>
    <name evidence="2" type="ORF">KO508_03685</name>
</gene>
<sequence length="369" mass="40260">MQTTGISYSETSVRGRSRPSSFRQRFKHSASWLKGVAVALTLGSLLSGCGVVNHMIYKTTGDVMQGFSRDHTIPYLMASGDLAMGCAMSEATAPLLMSFGRVTNEPDQLAVMLYLSAGGCAEEQGREHELAALAAMYERKGNAAEDAIIRQKRAYSLAAKRYLKGWQHHNTYYGEPGTGECPDFDDDMDEFIYFAGLLAGLQALNSEIQSTSSIGVPKNVGSVVARASSCLESDKWWGAPMALKATVWAMIPGAQPEGEDAFERLAMTDRMGDEAGVRLSHVFHAIAATNKGDEAMVKSVVRQHAESLKEQPANEDWAFVDAMATNMIIAISDRLWVENTGHRTPLGRLGTFWDDQKAEVETMDLDGLL</sequence>
<accession>A0ABS6A4L7</accession>
<evidence type="ECO:0000313" key="3">
    <source>
        <dbReference type="Proteomes" id="UP000753376"/>
    </source>
</evidence>
<comment type="caution">
    <text evidence="2">The sequence shown here is derived from an EMBL/GenBank/DDBJ whole genome shotgun (WGS) entry which is preliminary data.</text>
</comment>
<feature type="region of interest" description="Disordered" evidence="1">
    <location>
        <begin position="1"/>
        <end position="20"/>
    </location>
</feature>
<reference evidence="2 3" key="1">
    <citation type="submission" date="2021-05" db="EMBL/GenBank/DDBJ databases">
        <title>Draft genomes of bacteria isolated from model marine particles.</title>
        <authorList>
            <person name="Datta M.S."/>
            <person name="Schwartzman J.A."/>
            <person name="Enke T.N."/>
            <person name="Saavedra J."/>
            <person name="Cermak N."/>
            <person name="Cordero O.X."/>
        </authorList>
    </citation>
    <scope>NUCLEOTIDE SEQUENCE [LARGE SCALE GENOMIC DNA]</scope>
    <source>
        <strain evidence="2 3">D2M19</strain>
    </source>
</reference>
<dbReference type="EMBL" id="JAHKPV010000001">
    <property type="protein sequence ID" value="MBU2873101.1"/>
    <property type="molecule type" value="Genomic_DNA"/>
</dbReference>
<evidence type="ECO:0000313" key="2">
    <source>
        <dbReference type="EMBL" id="MBU2873101.1"/>
    </source>
</evidence>
<name>A0ABS6A4L7_9GAMM</name>
<evidence type="ECO:0000256" key="1">
    <source>
        <dbReference type="SAM" id="MobiDB-lite"/>
    </source>
</evidence>
<protein>
    <submittedName>
        <fullName evidence="2">Uncharacterized protein</fullName>
    </submittedName>
</protein>
<organism evidence="2 3">
    <name type="scientific">Marinobacter salexigens</name>
    <dbReference type="NCBI Taxonomy" id="1925763"/>
    <lineage>
        <taxon>Bacteria</taxon>
        <taxon>Pseudomonadati</taxon>
        <taxon>Pseudomonadota</taxon>
        <taxon>Gammaproteobacteria</taxon>
        <taxon>Pseudomonadales</taxon>
        <taxon>Marinobacteraceae</taxon>
        <taxon>Marinobacter</taxon>
    </lineage>
</organism>
<dbReference type="Proteomes" id="UP000753376">
    <property type="component" value="Unassembled WGS sequence"/>
</dbReference>